<proteinExistence type="predicted"/>
<dbReference type="PATRIC" id="fig|361183.4.peg.2332"/>
<sequence length="59" mass="6525">MIDYFALALAHGLLVVAFLRLATREGLDAESETAASAEQVVEPDEIGSKSRRQRGRRRP</sequence>
<protein>
    <submittedName>
        <fullName evidence="2">Uncharacterized protein</fullName>
    </submittedName>
</protein>
<gene>
    <name evidence="2" type="ORF">AMC99_02375</name>
</gene>
<evidence type="ECO:0000313" key="3">
    <source>
        <dbReference type="Proteomes" id="UP000057938"/>
    </source>
</evidence>
<reference evidence="2 3" key="1">
    <citation type="submission" date="2015-09" db="EMBL/GenBank/DDBJ databases">
        <title>Complete genome sequence of a benzo[a]pyrene-degrading bacterium Altererythrobacter epoxidivorans CGMCC 1.7731T.</title>
        <authorList>
            <person name="Li Z."/>
            <person name="Cheng H."/>
            <person name="Huo Y."/>
            <person name="Xu X."/>
        </authorList>
    </citation>
    <scope>NUCLEOTIDE SEQUENCE [LARGE SCALE GENOMIC DNA]</scope>
    <source>
        <strain evidence="2 3">CGMCC 1.7731</strain>
    </source>
</reference>
<feature type="region of interest" description="Disordered" evidence="1">
    <location>
        <begin position="31"/>
        <end position="59"/>
    </location>
</feature>
<dbReference type="KEGG" id="aep:AMC99_02375"/>
<accession>A0A0M4MXJ2</accession>
<organism evidence="2 3">
    <name type="scientific">Altererythrobacter epoxidivorans</name>
    <dbReference type="NCBI Taxonomy" id="361183"/>
    <lineage>
        <taxon>Bacteria</taxon>
        <taxon>Pseudomonadati</taxon>
        <taxon>Pseudomonadota</taxon>
        <taxon>Alphaproteobacteria</taxon>
        <taxon>Sphingomonadales</taxon>
        <taxon>Erythrobacteraceae</taxon>
        <taxon>Altererythrobacter</taxon>
    </lineage>
</organism>
<dbReference type="AlphaFoldDB" id="A0A0M4MXJ2"/>
<dbReference type="EMBL" id="CP012669">
    <property type="protein sequence ID" value="ALE17650.1"/>
    <property type="molecule type" value="Genomic_DNA"/>
</dbReference>
<name>A0A0M4MXJ2_9SPHN</name>
<dbReference type="Proteomes" id="UP000057938">
    <property type="component" value="Chromosome"/>
</dbReference>
<feature type="compositionally biased region" description="Basic residues" evidence="1">
    <location>
        <begin position="49"/>
        <end position="59"/>
    </location>
</feature>
<evidence type="ECO:0000256" key="1">
    <source>
        <dbReference type="SAM" id="MobiDB-lite"/>
    </source>
</evidence>
<keyword evidence="3" id="KW-1185">Reference proteome</keyword>
<dbReference type="RefSeq" id="WP_061926716.1">
    <property type="nucleotide sequence ID" value="NZ_CP012669.1"/>
</dbReference>
<dbReference type="STRING" id="361183.AMC99_02375"/>
<evidence type="ECO:0000313" key="2">
    <source>
        <dbReference type="EMBL" id="ALE17650.1"/>
    </source>
</evidence>